<reference evidence="3" key="2">
    <citation type="submission" date="2020-11" db="EMBL/GenBank/DDBJ databases">
        <authorList>
            <person name="Cecchin M."/>
            <person name="Marcolungo L."/>
            <person name="Rossato M."/>
            <person name="Girolomoni L."/>
            <person name="Cosentino E."/>
            <person name="Cuine S."/>
            <person name="Li-Beisson Y."/>
            <person name="Delledonne M."/>
            <person name="Ballottari M."/>
        </authorList>
    </citation>
    <scope>NUCLEOTIDE SEQUENCE</scope>
    <source>
        <strain evidence="3">211/11P</strain>
        <tissue evidence="3">Whole cell</tissue>
    </source>
</reference>
<evidence type="ECO:0000313" key="3">
    <source>
        <dbReference type="EMBL" id="KAI3436099.1"/>
    </source>
</evidence>
<evidence type="ECO:0008006" key="5">
    <source>
        <dbReference type="Google" id="ProtNLM"/>
    </source>
</evidence>
<reference evidence="3" key="1">
    <citation type="journal article" date="2019" name="Plant J.">
        <title>Chlorella vulgaris genome assembly and annotation reveals the molecular basis for metabolic acclimation to high light conditions.</title>
        <authorList>
            <person name="Cecchin M."/>
            <person name="Marcolungo L."/>
            <person name="Rossato M."/>
            <person name="Girolomoni L."/>
            <person name="Cosentino E."/>
            <person name="Cuine S."/>
            <person name="Li-Beisson Y."/>
            <person name="Delledonne M."/>
            <person name="Ballottari M."/>
        </authorList>
    </citation>
    <scope>NUCLEOTIDE SEQUENCE</scope>
    <source>
        <strain evidence="3">211/11P</strain>
    </source>
</reference>
<proteinExistence type="predicted"/>
<evidence type="ECO:0000256" key="2">
    <source>
        <dbReference type="SAM" id="MobiDB-lite"/>
    </source>
</evidence>
<feature type="compositionally biased region" description="Low complexity" evidence="2">
    <location>
        <begin position="239"/>
        <end position="286"/>
    </location>
</feature>
<feature type="coiled-coil region" evidence="1">
    <location>
        <begin position="895"/>
        <end position="942"/>
    </location>
</feature>
<evidence type="ECO:0000313" key="4">
    <source>
        <dbReference type="Proteomes" id="UP001055712"/>
    </source>
</evidence>
<evidence type="ECO:0000256" key="1">
    <source>
        <dbReference type="SAM" id="Coils"/>
    </source>
</evidence>
<dbReference type="OrthoDB" id="10679983at2759"/>
<sequence length="1662" mass="179739">MTLTSEWAGLSFQFQAVDVISAVESNRGRSAERSRTTPPPPRSGSGGTARSVAFDLCPRKPGPAYNSPRDLCGQQAPDRGRGRPPTSTAAVIEARSTSLGQPSSSSLANLKLASLRRRSTAQAGSTHQPPAAAIPAAAKVPLNCFPASGGSPAAADQRHQAALLRDAEGLLAGCSSRVLDEPPPSVQQPPRVAVGRPVLALPPQLSPQHAAEQAAEQQQQQQQQGFCIAAYRPEAGRTGSAPGASLGADSSSSATPHATVAEATGGGEAASVSGSSPAAPAPTAAPCRSQRRQLLTLEDALRRLRLLAVAPHECGSSAAAVVDSSQARWLRLEAVQVVLDSKRTAAASSELLPLLRRLRQVRMHLVFHEVNVHRARSRSPRRSSRSPPRAASPWLSGRSSAVESKHRSIKAGNPAGQLQARPKPARPSTETSELQVQLLSSLQQKLLLKLSLLVLKQAAAEASTRQQLLAQVQALAGADLCQTVLLGWHHVAVPSAQQEAAARQLAQQQAQQRQQAHLHAWRAWAAHSAWRHRQLSRGLAALRWRLLAAGVQHWRPVKSFVAEAVQQLQQLRCGLRFDMRNSAAAAAAREQLEEGQQRLLHHHQQQHLPSGSVEALLALISSPRQQQQQQRVQEEQQRQEPAPSVASACVAEQQAAGSSSAALQGLSLLDLGQEELTAWQWGGSNGADVLSGGPTDPAPDPGSPTGYNPAAYASPGRSGGTQQQQQQQHGKRRQAGRAAEEPAAAVEAELLRCQEQVAALQQQLAVLEQESEELQQQCAAWDEQGWAVQQAACDSQQVRADADADAADAAEAMQAAITQHAAAAAECSVQERLVQQRRQESQRVADAAAAARAAVLAATELHTLSDIGVQRWSKAVEGIACELTVCHRSQQAPVLVRLKEARQQLDRHRQEAAAAQQQLPELQEAAVRQDRLAQQAQQATLQTQQGLVAAAERCGRLQLELSAAINRHETAAVAAVAALQAAAAAQQQQRLLASQEHAAAGRLQQLAQQALQKQQEAARLQVQVQQLQQRHHSAMAAAAAAATQQRRPKRRLQVVQEQADPALPSPTAVQQRRPAPAASMVVAVRDNLGGATPTRPAQAGVAATAVQLAGSGLDHVAVVPSALALRCEQPVVWSCSSSELESPLSDADVQPLPPLTVDEAAARFYTRLLLRRAVLVLRHEAAASRLALLAATESWQRRQLLAAVAGWKAQARDAAEWLVIAFSALRRRSFLRCWRLAAVEQSWRRQAKHTADCFARHQLLAVGWKGWQEQTQHEQWRDSAHRDVVLLRLRNMLRGWHAWAMQRRQKAARQRAALAVHDRRLLAAALRQWHRLQHGKALLLRVFTTAAELWQEEVGVRLHQRNYERVAAGWRAWQLAVLQAQEERRQAMLCYAADAHSALLPVMQGEVSAGGGIGSVSNNSSGRESAAADGGAAGTHACCVAASGGHLCEATSAQLAHFWLRWRVQMPLRRMLLAWRAAAADRHKHRELCSMAAVHSERRRQQQTLAAFAANVASSHANRASASQGRRHMPAVEQQWQPAAACHAASLSPQRQQQQQQQQRQQASGRVCGRRAACTTTIVIRRGCEQQQEREPAPTAPPSAAVGAVSDWRAAAEYWRQRHQTYSDAKQQQQQQQSAGSMPEQQHQVHVHVLTAATLQELRQQV</sequence>
<feature type="region of interest" description="Disordered" evidence="2">
    <location>
        <begin position="24"/>
        <end position="106"/>
    </location>
</feature>
<feature type="coiled-coil region" evidence="1">
    <location>
        <begin position="1003"/>
        <end position="1037"/>
    </location>
</feature>
<dbReference type="PANTHER" id="PTHR12460">
    <property type="entry name" value="CYCLIN-DEPENDENT KINASE INHIBITOR-RELATED PROTEIN"/>
    <property type="match status" value="1"/>
</dbReference>
<comment type="caution">
    <text evidence="3">The sequence shown here is derived from an EMBL/GenBank/DDBJ whole genome shotgun (WGS) entry which is preliminary data.</text>
</comment>
<protein>
    <recommendedName>
        <fullName evidence="5">Sfi1 spindle body domain-containing protein</fullName>
    </recommendedName>
</protein>
<feature type="compositionally biased region" description="Low complexity" evidence="2">
    <location>
        <begin position="96"/>
        <end position="106"/>
    </location>
</feature>
<accession>A0A9D4TVX4</accession>
<feature type="compositionally biased region" description="Low complexity" evidence="2">
    <location>
        <begin position="1550"/>
        <end position="1562"/>
    </location>
</feature>
<feature type="region of interest" description="Disordered" evidence="2">
    <location>
        <begin position="624"/>
        <end position="648"/>
    </location>
</feature>
<feature type="region of interest" description="Disordered" evidence="2">
    <location>
        <begin position="238"/>
        <end position="290"/>
    </location>
</feature>
<feature type="region of interest" description="Disordered" evidence="2">
    <location>
        <begin position="1616"/>
        <end position="1643"/>
    </location>
</feature>
<organism evidence="3 4">
    <name type="scientific">Chlorella vulgaris</name>
    <name type="common">Green alga</name>
    <dbReference type="NCBI Taxonomy" id="3077"/>
    <lineage>
        <taxon>Eukaryota</taxon>
        <taxon>Viridiplantae</taxon>
        <taxon>Chlorophyta</taxon>
        <taxon>core chlorophytes</taxon>
        <taxon>Trebouxiophyceae</taxon>
        <taxon>Chlorellales</taxon>
        <taxon>Chlorellaceae</taxon>
        <taxon>Chlorella clade</taxon>
        <taxon>Chlorella</taxon>
    </lineage>
</organism>
<dbReference type="Proteomes" id="UP001055712">
    <property type="component" value="Unassembled WGS sequence"/>
</dbReference>
<keyword evidence="4" id="KW-1185">Reference proteome</keyword>
<feature type="coiled-coil region" evidence="1">
    <location>
        <begin position="743"/>
        <end position="784"/>
    </location>
</feature>
<dbReference type="EMBL" id="SIDB01000002">
    <property type="protein sequence ID" value="KAI3436099.1"/>
    <property type="molecule type" value="Genomic_DNA"/>
</dbReference>
<feature type="compositionally biased region" description="Basic residues" evidence="2">
    <location>
        <begin position="373"/>
        <end position="384"/>
    </location>
</feature>
<name>A0A9D4TVX4_CHLVU</name>
<feature type="compositionally biased region" description="Basic and acidic residues" evidence="2">
    <location>
        <begin position="26"/>
        <end position="35"/>
    </location>
</feature>
<feature type="region of interest" description="Disordered" evidence="2">
    <location>
        <begin position="373"/>
        <end position="432"/>
    </location>
</feature>
<feature type="region of interest" description="Disordered" evidence="2">
    <location>
        <begin position="682"/>
        <end position="741"/>
    </location>
</feature>
<keyword evidence="1" id="KW-0175">Coiled coil</keyword>
<feature type="region of interest" description="Disordered" evidence="2">
    <location>
        <begin position="1039"/>
        <end position="1076"/>
    </location>
</feature>
<feature type="compositionally biased region" description="Polar residues" evidence="2">
    <location>
        <begin position="1634"/>
        <end position="1643"/>
    </location>
</feature>
<gene>
    <name evidence="3" type="ORF">D9Q98_002157</name>
</gene>
<feature type="region of interest" description="Disordered" evidence="2">
    <location>
        <begin position="1517"/>
        <end position="1567"/>
    </location>
</feature>